<feature type="domain" description="Ferritin/DPS" evidence="2">
    <location>
        <begin position="4"/>
        <end position="139"/>
    </location>
</feature>
<dbReference type="RefSeq" id="WP_008826136.1">
    <property type="nucleotide sequence ID" value="NZ_AFNU02000001.1"/>
</dbReference>
<dbReference type="InterPro" id="IPR012347">
    <property type="entry name" value="Ferritin-like"/>
</dbReference>
<gene>
    <name evidence="3" type="ORF">HLPCO_000424</name>
</gene>
<comment type="similarity">
    <text evidence="1">Belongs to the Dps family.</text>
</comment>
<evidence type="ECO:0000313" key="4">
    <source>
        <dbReference type="Proteomes" id="UP000005707"/>
    </source>
</evidence>
<dbReference type="AlphaFoldDB" id="U2EFQ4"/>
<evidence type="ECO:0000313" key="3">
    <source>
        <dbReference type="EMBL" id="ERJ13758.1"/>
    </source>
</evidence>
<reference evidence="3 4" key="2">
    <citation type="journal article" date="2013" name="PLoS ONE">
        <title>INDIGO - INtegrated Data Warehouse of MIcrobial GenOmes with Examples from the Red Sea Extremophiles.</title>
        <authorList>
            <person name="Alam I."/>
            <person name="Antunes A."/>
            <person name="Kamau A.A."/>
            <person name="Ba Alawi W."/>
            <person name="Kalkatawi M."/>
            <person name="Stingl U."/>
            <person name="Bajic V.B."/>
        </authorList>
    </citation>
    <scope>NUCLEOTIDE SEQUENCE [LARGE SCALE GENOMIC DNA]</scope>
    <source>
        <strain evidence="3 4">SSD-17B</strain>
    </source>
</reference>
<dbReference type="eggNOG" id="COG0783">
    <property type="taxonomic scope" value="Bacteria"/>
</dbReference>
<evidence type="ECO:0000256" key="1">
    <source>
        <dbReference type="ARBA" id="ARBA00009497"/>
    </source>
</evidence>
<dbReference type="GO" id="GO:0008199">
    <property type="term" value="F:ferric iron binding"/>
    <property type="evidence" value="ECO:0007669"/>
    <property type="project" value="InterPro"/>
</dbReference>
<dbReference type="Pfam" id="PF00210">
    <property type="entry name" value="Ferritin"/>
    <property type="match status" value="1"/>
</dbReference>
<protein>
    <submittedName>
        <fullName evidence="3">Dps family DNA-binding stress response protein</fullName>
    </submittedName>
</protein>
<dbReference type="EMBL" id="AFNU02000001">
    <property type="protein sequence ID" value="ERJ13758.1"/>
    <property type="molecule type" value="Genomic_DNA"/>
</dbReference>
<dbReference type="PIRSF" id="PIRSF005900">
    <property type="entry name" value="Dps"/>
    <property type="match status" value="1"/>
</dbReference>
<dbReference type="Proteomes" id="UP000005707">
    <property type="component" value="Unassembled WGS sequence"/>
</dbReference>
<dbReference type="InParanoid" id="U2EFQ4"/>
<accession>U2EFQ4</accession>
<dbReference type="PANTHER" id="PTHR42932">
    <property type="entry name" value="GENERAL STRESS PROTEIN 20U"/>
    <property type="match status" value="1"/>
</dbReference>
<proteinExistence type="inferred from homology"/>
<dbReference type="PANTHER" id="PTHR42932:SF1">
    <property type="entry name" value="GENERAL STRESS PROTEIN 20U"/>
    <property type="match status" value="1"/>
</dbReference>
<reference evidence="3 4" key="1">
    <citation type="journal article" date="2011" name="J. Bacteriol.">
        <title>Genome sequence of Haloplasma contractile, an unusual contractile bacterium from a deep-sea anoxic brine lake.</title>
        <authorList>
            <person name="Antunes A."/>
            <person name="Alam I."/>
            <person name="El Dorry H."/>
            <person name="Siam R."/>
            <person name="Robertson A."/>
            <person name="Bajic V.B."/>
            <person name="Stingl U."/>
        </authorList>
    </citation>
    <scope>NUCLEOTIDE SEQUENCE [LARGE SCALE GENOMIC DNA]</scope>
    <source>
        <strain evidence="3 4">SSD-17B</strain>
    </source>
</reference>
<dbReference type="Gene3D" id="1.20.1260.10">
    <property type="match status" value="1"/>
</dbReference>
<dbReference type="OrthoDB" id="9797023at2"/>
<dbReference type="InterPro" id="IPR009078">
    <property type="entry name" value="Ferritin-like_SF"/>
</dbReference>
<keyword evidence="3" id="KW-0238">DNA-binding</keyword>
<dbReference type="STRING" id="1033810.HLPCO_000424"/>
<dbReference type="CDD" id="cd01043">
    <property type="entry name" value="DPS"/>
    <property type="match status" value="1"/>
</dbReference>
<keyword evidence="4" id="KW-1185">Reference proteome</keyword>
<comment type="caution">
    <text evidence="3">The sequence shown here is derived from an EMBL/GenBank/DDBJ whole genome shotgun (WGS) entry which is preliminary data.</text>
</comment>
<dbReference type="InterPro" id="IPR002177">
    <property type="entry name" value="DPS_DNA-bd"/>
</dbReference>
<dbReference type="GO" id="GO:0003677">
    <property type="term" value="F:DNA binding"/>
    <property type="evidence" value="ECO:0007669"/>
    <property type="project" value="UniProtKB-KW"/>
</dbReference>
<sequence>MEINLNRYFANLNTLFYNVLNYHWNVTGGLFLTLHKLYNEQYDFLFEKIDVLAEIMKSKGEFPVARFDQFKKLSDLETKESKNYKARTTIEELIKQFEFMNELTLEYGKISGDDLALVDYFTEMNQFFNKQLYFLRQFLK</sequence>
<evidence type="ECO:0000259" key="2">
    <source>
        <dbReference type="Pfam" id="PF00210"/>
    </source>
</evidence>
<organism evidence="3 4">
    <name type="scientific">Haloplasma contractile SSD-17B</name>
    <dbReference type="NCBI Taxonomy" id="1033810"/>
    <lineage>
        <taxon>Bacteria</taxon>
        <taxon>Bacillati</taxon>
        <taxon>Mycoplasmatota</taxon>
        <taxon>Mollicutes</taxon>
        <taxon>Haloplasmatales</taxon>
        <taxon>Haloplasmataceae</taxon>
        <taxon>Haloplasma</taxon>
    </lineage>
</organism>
<dbReference type="SUPFAM" id="SSF47240">
    <property type="entry name" value="Ferritin-like"/>
    <property type="match status" value="1"/>
</dbReference>
<dbReference type="InterPro" id="IPR008331">
    <property type="entry name" value="Ferritin_DPS_dom"/>
</dbReference>
<name>U2EFQ4_9MOLU</name>